<reference evidence="3" key="1">
    <citation type="journal article" date="2019" name="Int. J. Syst. Evol. Microbiol.">
        <title>The Global Catalogue of Microorganisms (GCM) 10K type strain sequencing project: providing services to taxonomists for standard genome sequencing and annotation.</title>
        <authorList>
            <consortium name="The Broad Institute Genomics Platform"/>
            <consortium name="The Broad Institute Genome Sequencing Center for Infectious Disease"/>
            <person name="Wu L."/>
            <person name="Ma J."/>
        </authorList>
    </citation>
    <scope>NUCLEOTIDE SEQUENCE [LARGE SCALE GENOMIC DNA]</scope>
    <source>
        <strain evidence="3">JCM 17564</strain>
    </source>
</reference>
<dbReference type="RefSeq" id="WP_344696765.1">
    <property type="nucleotide sequence ID" value="NZ_BAABBR010000001.1"/>
</dbReference>
<evidence type="ECO:0000313" key="2">
    <source>
        <dbReference type="EMBL" id="GAA4037897.1"/>
    </source>
</evidence>
<protein>
    <recommendedName>
        <fullName evidence="4">DUF4261 domain-containing protein</fullName>
    </recommendedName>
</protein>
<comment type="caution">
    <text evidence="2">The sequence shown here is derived from an EMBL/GenBank/DDBJ whole genome shotgun (WGS) entry which is preliminary data.</text>
</comment>
<keyword evidence="3" id="KW-1185">Reference proteome</keyword>
<sequence>MKFPNDLQAALLLDHPARDFDGLVDALAKLLATIAGAPFNRPEFKPGAYARLFGPGELMVTIERVGRPPNPAVFDKALGSFVTGILCPDARQRVARAQDMVLINLSHGVFGDSIHQQFGALFEQIGMPREGGNLPQFLQRLKVLAILAHFATDQLGPSLVHWVQSNLLLPGEKFEGFASLDAPSLLHVHPWLYGPAGQTGDEVALGIRTFGARHFIGYEFQLDPTTLPWADNLEVILGLIRLAISDKGYIVPHGDSFGPDDGRFSYRILHEPADEGGVPVLKLVPLMFREHGFVSPDYVPRDRVIDDRSPPPGLMPDDDEVKEELANEWREKRRLAESAGAGFEVRARGTAPIPPAPAPRPGFGRAIFGRKKG</sequence>
<proteinExistence type="predicted"/>
<feature type="region of interest" description="Disordered" evidence="1">
    <location>
        <begin position="340"/>
        <end position="373"/>
    </location>
</feature>
<accession>A0ABP7U8S7</accession>
<dbReference type="EMBL" id="BAABBR010000001">
    <property type="protein sequence ID" value="GAA4037897.1"/>
    <property type="molecule type" value="Genomic_DNA"/>
</dbReference>
<gene>
    <name evidence="2" type="ORF">GCM10022281_18210</name>
</gene>
<evidence type="ECO:0000313" key="3">
    <source>
        <dbReference type="Proteomes" id="UP001424459"/>
    </source>
</evidence>
<evidence type="ECO:0008006" key="4">
    <source>
        <dbReference type="Google" id="ProtNLM"/>
    </source>
</evidence>
<evidence type="ECO:0000256" key="1">
    <source>
        <dbReference type="SAM" id="MobiDB-lite"/>
    </source>
</evidence>
<dbReference type="Proteomes" id="UP001424459">
    <property type="component" value="Unassembled WGS sequence"/>
</dbReference>
<name>A0ABP7U8S7_9SPHN</name>
<organism evidence="2 3">
    <name type="scientific">Sphingomonas rosea</name>
    <dbReference type="NCBI Taxonomy" id="335605"/>
    <lineage>
        <taxon>Bacteria</taxon>
        <taxon>Pseudomonadati</taxon>
        <taxon>Pseudomonadota</taxon>
        <taxon>Alphaproteobacteria</taxon>
        <taxon>Sphingomonadales</taxon>
        <taxon>Sphingomonadaceae</taxon>
        <taxon>Sphingomonas</taxon>
    </lineage>
</organism>